<reference evidence="2 3" key="1">
    <citation type="submission" date="2020-08" db="EMBL/GenBank/DDBJ databases">
        <title>Genomic Encyclopedia of Type Strains, Phase IV (KMG-IV): sequencing the most valuable type-strain genomes for metagenomic binning, comparative biology and taxonomic classification.</title>
        <authorList>
            <person name="Goeker M."/>
        </authorList>
    </citation>
    <scope>NUCLEOTIDE SEQUENCE [LARGE SCALE GENOMIC DNA]</scope>
    <source>
        <strain evidence="2 3">DSM 19371</strain>
    </source>
</reference>
<dbReference type="Pfam" id="PF06149">
    <property type="entry name" value="DUF969"/>
    <property type="match status" value="1"/>
</dbReference>
<dbReference type="Proteomes" id="UP000590524">
    <property type="component" value="Unassembled WGS sequence"/>
</dbReference>
<feature type="transmembrane region" description="Helical" evidence="1">
    <location>
        <begin position="64"/>
        <end position="85"/>
    </location>
</feature>
<protein>
    <submittedName>
        <fullName evidence="2">Putative membrane protein</fullName>
    </submittedName>
</protein>
<evidence type="ECO:0000313" key="2">
    <source>
        <dbReference type="EMBL" id="MBB4148700.1"/>
    </source>
</evidence>
<keyword evidence="1" id="KW-0812">Transmembrane</keyword>
<feature type="transmembrane region" description="Helical" evidence="1">
    <location>
        <begin position="42"/>
        <end position="58"/>
    </location>
</feature>
<evidence type="ECO:0000256" key="1">
    <source>
        <dbReference type="SAM" id="Phobius"/>
    </source>
</evidence>
<gene>
    <name evidence="2" type="ORF">GGQ90_002484</name>
</gene>
<sequence length="275" mass="29680">MRTDGPVRRCDGATTDLISTAYGQRPALPLTRCDDGQEHDRLMWVLLGIALIVAGFLLRFNPLLVILASAIVTGLAAGLDPLTILSAFGKAFNDSRYVSVVWVVLPVIGLLETHGLQERARGLIDRMRGATTGRFLTFYLLARQISAAMGLISVAGHAQTVRPLVAPIAEAAAEKQAGALDEEQRDEIKAWAAATDNVGVFFGEDIFLAIGSILLIKGLLEQYGILLEPLQLSVWAIPTAIAALLIHGFRLWRLDRRLNAQGAKAHLPETAEDAA</sequence>
<proteinExistence type="predicted"/>
<evidence type="ECO:0000313" key="3">
    <source>
        <dbReference type="Proteomes" id="UP000590524"/>
    </source>
</evidence>
<keyword evidence="3" id="KW-1185">Reference proteome</keyword>
<organism evidence="2 3">
    <name type="scientific">Sphingobium scionense</name>
    <dbReference type="NCBI Taxonomy" id="1404341"/>
    <lineage>
        <taxon>Bacteria</taxon>
        <taxon>Pseudomonadati</taxon>
        <taxon>Pseudomonadota</taxon>
        <taxon>Alphaproteobacteria</taxon>
        <taxon>Sphingomonadales</taxon>
        <taxon>Sphingomonadaceae</taxon>
        <taxon>Sphingobium</taxon>
    </lineage>
</organism>
<accession>A0A7W6LQL0</accession>
<feature type="transmembrane region" description="Helical" evidence="1">
    <location>
        <begin position="198"/>
        <end position="220"/>
    </location>
</feature>
<dbReference type="InterPro" id="IPR010374">
    <property type="entry name" value="DUF969"/>
</dbReference>
<name>A0A7W6LQL0_9SPHN</name>
<dbReference type="AlphaFoldDB" id="A0A7W6LQL0"/>
<keyword evidence="1" id="KW-1133">Transmembrane helix</keyword>
<comment type="caution">
    <text evidence="2">The sequence shown here is derived from an EMBL/GenBank/DDBJ whole genome shotgun (WGS) entry which is preliminary data.</text>
</comment>
<keyword evidence="1" id="KW-0472">Membrane</keyword>
<dbReference type="EMBL" id="JACIEU010000009">
    <property type="protein sequence ID" value="MBB4148700.1"/>
    <property type="molecule type" value="Genomic_DNA"/>
</dbReference>
<feature type="transmembrane region" description="Helical" evidence="1">
    <location>
        <begin position="232"/>
        <end position="252"/>
    </location>
</feature>